<evidence type="ECO:0000256" key="5">
    <source>
        <dbReference type="ARBA" id="ARBA00023326"/>
    </source>
</evidence>
<dbReference type="InterPro" id="IPR012341">
    <property type="entry name" value="6hp_glycosidase-like_sf"/>
</dbReference>
<keyword evidence="2 9" id="KW-0378">Hydrolase</keyword>
<keyword evidence="5" id="KW-0624">Polysaccharide degradation</keyword>
<dbReference type="Pfam" id="PF02927">
    <property type="entry name" value="CelD_N"/>
    <property type="match status" value="1"/>
</dbReference>
<gene>
    <name evidence="9" type="ORF">I2501_28610</name>
</gene>
<evidence type="ECO:0000256" key="4">
    <source>
        <dbReference type="ARBA" id="ARBA00023295"/>
    </source>
</evidence>
<feature type="signal peptide" evidence="6">
    <location>
        <begin position="1"/>
        <end position="32"/>
    </location>
</feature>
<feature type="domain" description="Cellulase Ig-like" evidence="8">
    <location>
        <begin position="34"/>
        <end position="117"/>
    </location>
</feature>
<evidence type="ECO:0000256" key="2">
    <source>
        <dbReference type="ARBA" id="ARBA00022801"/>
    </source>
</evidence>
<comment type="caution">
    <text evidence="9">The sequence shown here is derived from an EMBL/GenBank/DDBJ whole genome shotgun (WGS) entry which is preliminary data.</text>
</comment>
<evidence type="ECO:0000313" key="10">
    <source>
        <dbReference type="Proteomes" id="UP000657385"/>
    </source>
</evidence>
<evidence type="ECO:0000256" key="3">
    <source>
        <dbReference type="ARBA" id="ARBA00023277"/>
    </source>
</evidence>
<dbReference type="SUPFAM" id="SSF81296">
    <property type="entry name" value="E set domains"/>
    <property type="match status" value="1"/>
</dbReference>
<evidence type="ECO:0000259" key="8">
    <source>
        <dbReference type="Pfam" id="PF02927"/>
    </source>
</evidence>
<keyword evidence="6" id="KW-0732">Signal</keyword>
<sequence length="646" mass="66456">MGIRPGRGPLTASAAGAGLLLALVAPTTAAHASTAAQLRTDQVGYLPTDTKIAYLMTGAAVSGETWKVVDAAGSTVASGTVTTTSRGSWNSAYRDVYPIDFSKVTASGSYRVVVSGAVGVTSDTFRVETAAALYGSLVTNGVTFYQNQRDGKNVIPGALGRTPSHLNDASATVYKTPAFIPNSDGGTGDQISGNLVPIAGAPKVDVEGGWFDAGDYLKFTFTAAYADDLLYSSALALGHSAPASLTAEAAYGGSWLNQMWNPKTKTLYLQVGIGAGNETTYYGDHDLWRLPQADDSDTAKTDYYAAAHRPVFEAAAPGAKIDPDVVGRVAAAFALAARSDAAAGDTSGATTELADATSLYAMANTSPSGTLESALPSAYYPESIWHDAMELAATEIARAQQALGDPSSTSLPYLKQAATWASDYIAKDSGNDTLNLYDVSALAHADLAAAITAAGSPSGLAVSKATLIANLKSQVASAAKTSAADIFREGGDYTNFDVDSHTFGFISTEALYQHASGDTEFAAFAGEQRDWLLGGNAWGTSFVVGEGTTFPDCMGSQIPNLLGSTNGHSPIDSGAVVNGPNGTANFTGGLGSLQSGMKSCERDSFTAFTGHGGEYVDDVRSWQSSEPALDMTGSAILAGALQESLG</sequence>
<accession>A0A931BD30</accession>
<dbReference type="InterPro" id="IPR013783">
    <property type="entry name" value="Ig-like_fold"/>
</dbReference>
<proteinExistence type="inferred from homology"/>
<protein>
    <submittedName>
        <fullName evidence="9">Glycoside hydrolase family 9 protein</fullName>
    </submittedName>
</protein>
<keyword evidence="10" id="KW-1185">Reference proteome</keyword>
<dbReference type="RefSeq" id="WP_196197165.1">
    <property type="nucleotide sequence ID" value="NZ_JADPRT010000014.1"/>
</dbReference>
<keyword evidence="3" id="KW-0119">Carbohydrate metabolism</keyword>
<dbReference type="GO" id="GO:0008810">
    <property type="term" value="F:cellulase activity"/>
    <property type="evidence" value="ECO:0007669"/>
    <property type="project" value="InterPro"/>
</dbReference>
<reference evidence="9" key="1">
    <citation type="submission" date="2020-11" db="EMBL/GenBank/DDBJ databases">
        <title>Isolation and identification of active actinomycetes.</title>
        <authorList>
            <person name="Yu B."/>
        </authorList>
    </citation>
    <scope>NUCLEOTIDE SEQUENCE</scope>
    <source>
        <strain evidence="9">NEAU-YB345</strain>
    </source>
</reference>
<dbReference type="Gene3D" id="2.60.40.10">
    <property type="entry name" value="Immunoglobulins"/>
    <property type="match status" value="1"/>
</dbReference>
<comment type="similarity">
    <text evidence="1">Belongs to the glycosyl hydrolase 9 (cellulase E) family.</text>
</comment>
<evidence type="ECO:0000256" key="1">
    <source>
        <dbReference type="ARBA" id="ARBA00007072"/>
    </source>
</evidence>
<dbReference type="InterPro" id="IPR014756">
    <property type="entry name" value="Ig_E-set"/>
</dbReference>
<name>A0A931BD30_9ACTN</name>
<dbReference type="InterPro" id="IPR004197">
    <property type="entry name" value="Cellulase_Ig-like"/>
</dbReference>
<dbReference type="EMBL" id="JADPRT010000014">
    <property type="protein sequence ID" value="MBF9071993.1"/>
    <property type="molecule type" value="Genomic_DNA"/>
</dbReference>
<feature type="domain" description="Glycoside hydrolase family 9" evidence="7">
    <location>
        <begin position="134"/>
        <end position="635"/>
    </location>
</feature>
<evidence type="ECO:0000259" key="7">
    <source>
        <dbReference type="Pfam" id="PF00759"/>
    </source>
</evidence>
<dbReference type="GO" id="GO:0000272">
    <property type="term" value="P:polysaccharide catabolic process"/>
    <property type="evidence" value="ECO:0007669"/>
    <property type="project" value="UniProtKB-KW"/>
</dbReference>
<evidence type="ECO:0000313" key="9">
    <source>
        <dbReference type="EMBL" id="MBF9071993.1"/>
    </source>
</evidence>
<dbReference type="InterPro" id="IPR001701">
    <property type="entry name" value="Glyco_hydro_9"/>
</dbReference>
<dbReference type="CDD" id="cd02850">
    <property type="entry name" value="E_set_Cellulase_N"/>
    <property type="match status" value="1"/>
</dbReference>
<organism evidence="9 10">
    <name type="scientific">Streptacidiphilus fuscans</name>
    <dbReference type="NCBI Taxonomy" id="2789292"/>
    <lineage>
        <taxon>Bacteria</taxon>
        <taxon>Bacillati</taxon>
        <taxon>Actinomycetota</taxon>
        <taxon>Actinomycetes</taxon>
        <taxon>Kitasatosporales</taxon>
        <taxon>Streptomycetaceae</taxon>
        <taxon>Streptacidiphilus</taxon>
    </lineage>
</organism>
<dbReference type="Pfam" id="PF00759">
    <property type="entry name" value="Glyco_hydro_9"/>
    <property type="match status" value="1"/>
</dbReference>
<dbReference type="PANTHER" id="PTHR22298">
    <property type="entry name" value="ENDO-1,4-BETA-GLUCANASE"/>
    <property type="match status" value="1"/>
</dbReference>
<evidence type="ECO:0000256" key="6">
    <source>
        <dbReference type="SAM" id="SignalP"/>
    </source>
</evidence>
<dbReference type="Gene3D" id="1.50.10.10">
    <property type="match status" value="1"/>
</dbReference>
<keyword evidence="4" id="KW-0326">Glycosidase</keyword>
<feature type="chain" id="PRO_5037357249" evidence="6">
    <location>
        <begin position="33"/>
        <end position="646"/>
    </location>
</feature>
<dbReference type="Proteomes" id="UP000657385">
    <property type="component" value="Unassembled WGS sequence"/>
</dbReference>
<dbReference type="AlphaFoldDB" id="A0A931BD30"/>
<dbReference type="InterPro" id="IPR008928">
    <property type="entry name" value="6-hairpin_glycosidase_sf"/>
</dbReference>
<dbReference type="SUPFAM" id="SSF48208">
    <property type="entry name" value="Six-hairpin glycosidases"/>
    <property type="match status" value="1"/>
</dbReference>